<dbReference type="NCBIfam" id="TIGR01509">
    <property type="entry name" value="HAD-SF-IA-v3"/>
    <property type="match status" value="1"/>
</dbReference>
<dbReference type="InterPro" id="IPR023198">
    <property type="entry name" value="PGP-like_dom2"/>
</dbReference>
<dbReference type="SFLD" id="SFLDS00003">
    <property type="entry name" value="Haloacid_Dehalogenase"/>
    <property type="match status" value="1"/>
</dbReference>
<proteinExistence type="predicted"/>
<dbReference type="InterPro" id="IPR041492">
    <property type="entry name" value="HAD_2"/>
</dbReference>
<evidence type="ECO:0000313" key="2">
    <source>
        <dbReference type="Proteomes" id="UP001592528"/>
    </source>
</evidence>
<name>A0ABV6UW07_9ACTN</name>
<dbReference type="InterPro" id="IPR036412">
    <property type="entry name" value="HAD-like_sf"/>
</dbReference>
<dbReference type="SFLD" id="SFLDG01129">
    <property type="entry name" value="C1.5:_HAD__Beta-PGM__Phosphata"/>
    <property type="match status" value="1"/>
</dbReference>
<reference evidence="1 2" key="1">
    <citation type="submission" date="2024-09" db="EMBL/GenBank/DDBJ databases">
        <authorList>
            <person name="Lee S.D."/>
        </authorList>
    </citation>
    <scope>NUCLEOTIDE SEQUENCE [LARGE SCALE GENOMIC DNA]</scope>
    <source>
        <strain evidence="1 2">N1-5</strain>
    </source>
</reference>
<dbReference type="EMBL" id="JBHEZZ010000022">
    <property type="protein sequence ID" value="MFC1405546.1"/>
    <property type="molecule type" value="Genomic_DNA"/>
</dbReference>
<dbReference type="Pfam" id="PF13419">
    <property type="entry name" value="HAD_2"/>
    <property type="match status" value="1"/>
</dbReference>
<comment type="caution">
    <text evidence="1">The sequence shown here is derived from an EMBL/GenBank/DDBJ whole genome shotgun (WGS) entry which is preliminary data.</text>
</comment>
<dbReference type="InterPro" id="IPR050155">
    <property type="entry name" value="HAD-like_hydrolase_sf"/>
</dbReference>
<dbReference type="Gene3D" id="3.40.50.1000">
    <property type="entry name" value="HAD superfamily/HAD-like"/>
    <property type="match status" value="1"/>
</dbReference>
<gene>
    <name evidence="1" type="ORF">ACEZDJ_30090</name>
</gene>
<evidence type="ECO:0000313" key="1">
    <source>
        <dbReference type="EMBL" id="MFC1405546.1"/>
    </source>
</evidence>
<keyword evidence="2" id="KW-1185">Reference proteome</keyword>
<dbReference type="Proteomes" id="UP001592528">
    <property type="component" value="Unassembled WGS sequence"/>
</dbReference>
<keyword evidence="1" id="KW-0378">Hydrolase</keyword>
<accession>A0ABV6UW07</accession>
<dbReference type="InterPro" id="IPR006439">
    <property type="entry name" value="HAD-SF_hydro_IA"/>
</dbReference>
<dbReference type="Gene3D" id="1.10.150.240">
    <property type="entry name" value="Putative phosphatase, domain 2"/>
    <property type="match status" value="1"/>
</dbReference>
<protein>
    <submittedName>
        <fullName evidence="1">HAD family hydrolase</fullName>
    </submittedName>
</protein>
<organism evidence="1 2">
    <name type="scientific">Streptacidiphilus cavernicola</name>
    <dbReference type="NCBI Taxonomy" id="3342716"/>
    <lineage>
        <taxon>Bacteria</taxon>
        <taxon>Bacillati</taxon>
        <taxon>Actinomycetota</taxon>
        <taxon>Actinomycetes</taxon>
        <taxon>Kitasatosporales</taxon>
        <taxon>Streptomycetaceae</taxon>
        <taxon>Streptacidiphilus</taxon>
    </lineage>
</organism>
<dbReference type="GO" id="GO:0016787">
    <property type="term" value="F:hydrolase activity"/>
    <property type="evidence" value="ECO:0007669"/>
    <property type="project" value="UniProtKB-KW"/>
</dbReference>
<dbReference type="PANTHER" id="PTHR43434:SF1">
    <property type="entry name" value="PHOSPHOGLYCOLATE PHOSPHATASE"/>
    <property type="match status" value="1"/>
</dbReference>
<dbReference type="InterPro" id="IPR023214">
    <property type="entry name" value="HAD_sf"/>
</dbReference>
<dbReference type="RefSeq" id="WP_030261521.1">
    <property type="nucleotide sequence ID" value="NZ_JBHEZZ010000022.1"/>
</dbReference>
<sequence>MKKYILFDHDGVLVDTEFWYYRAGERALADIGFTLDKDRYLRDMGRGLSTWTQARAAGVDERTVSRQRGVRDDYYQEYLRTEAIEIEGVVDTLAELSKYVRMAIVTTAKRADFDLIHEKRQIRKFMDFVLVREDYQHSKPHPEPYLTGLKRLGATREETLVVEDSSRGLNSAVAAGIDCAVVHNDFTRTHDFSRATYRIETLRELKDIILGQPSPTSH</sequence>
<dbReference type="PANTHER" id="PTHR43434">
    <property type="entry name" value="PHOSPHOGLYCOLATE PHOSPHATASE"/>
    <property type="match status" value="1"/>
</dbReference>
<dbReference type="SUPFAM" id="SSF56784">
    <property type="entry name" value="HAD-like"/>
    <property type="match status" value="1"/>
</dbReference>
<dbReference type="CDD" id="cd07505">
    <property type="entry name" value="HAD_BPGM-like"/>
    <property type="match status" value="1"/>
</dbReference>